<name>A0A8J4RE59_9ROSI</name>
<comment type="caution">
    <text evidence="1">The sequence shown here is derived from an EMBL/GenBank/DDBJ whole genome shotgun (WGS) entry which is preliminary data.</text>
</comment>
<evidence type="ECO:0000313" key="2">
    <source>
        <dbReference type="Proteomes" id="UP000737018"/>
    </source>
</evidence>
<evidence type="ECO:0000313" key="1">
    <source>
        <dbReference type="EMBL" id="KAF3971197.1"/>
    </source>
</evidence>
<accession>A0A8J4RE59</accession>
<gene>
    <name evidence="1" type="ORF">CMV_005177</name>
</gene>
<keyword evidence="2" id="KW-1185">Reference proteome</keyword>
<reference evidence="1" key="1">
    <citation type="submission" date="2020-03" db="EMBL/GenBank/DDBJ databases">
        <title>Castanea mollissima Vanexum genome sequencing.</title>
        <authorList>
            <person name="Staton M."/>
        </authorList>
    </citation>
    <scope>NUCLEOTIDE SEQUENCE</scope>
    <source>
        <tissue evidence="1">Leaf</tissue>
    </source>
</reference>
<dbReference type="EMBL" id="JRKL02000458">
    <property type="protein sequence ID" value="KAF3971197.1"/>
    <property type="molecule type" value="Genomic_DNA"/>
</dbReference>
<organism evidence="1 2">
    <name type="scientific">Castanea mollissima</name>
    <name type="common">Chinese chestnut</name>
    <dbReference type="NCBI Taxonomy" id="60419"/>
    <lineage>
        <taxon>Eukaryota</taxon>
        <taxon>Viridiplantae</taxon>
        <taxon>Streptophyta</taxon>
        <taxon>Embryophyta</taxon>
        <taxon>Tracheophyta</taxon>
        <taxon>Spermatophyta</taxon>
        <taxon>Magnoliopsida</taxon>
        <taxon>eudicotyledons</taxon>
        <taxon>Gunneridae</taxon>
        <taxon>Pentapetalae</taxon>
        <taxon>rosids</taxon>
        <taxon>fabids</taxon>
        <taxon>Fagales</taxon>
        <taxon>Fagaceae</taxon>
        <taxon>Castanea</taxon>
    </lineage>
</organism>
<dbReference type="AlphaFoldDB" id="A0A8J4RE59"/>
<dbReference type="Proteomes" id="UP000737018">
    <property type="component" value="Unassembled WGS sequence"/>
</dbReference>
<feature type="non-terminal residue" evidence="1">
    <location>
        <position position="1"/>
    </location>
</feature>
<protein>
    <submittedName>
        <fullName evidence="1">Uncharacterized protein</fullName>
    </submittedName>
</protein>
<proteinExistence type="predicted"/>
<sequence length="62" mass="6775">MSGLQTKRGVEEKALMVLLIEAPEDESGTLTKVRASFFCLNPPRQRQARPFATATAAAAERL</sequence>